<gene>
    <name evidence="3" type="ORF">JKP88DRAFT_306565</name>
</gene>
<dbReference type="OrthoDB" id="10250783at2759"/>
<feature type="domain" description="Presequence protease mitochondrial-type C-terminal" evidence="2">
    <location>
        <begin position="167"/>
        <end position="332"/>
    </location>
</feature>
<reference evidence="3" key="1">
    <citation type="submission" date="2021-02" db="EMBL/GenBank/DDBJ databases">
        <title>First Annotated Genome of the Yellow-green Alga Tribonema minus.</title>
        <authorList>
            <person name="Mahan K.M."/>
        </authorList>
    </citation>
    <scope>NUCLEOTIDE SEQUENCE</scope>
    <source>
        <strain evidence="3">UTEX B ZZ1240</strain>
    </source>
</reference>
<proteinExistence type="predicted"/>
<feature type="domain" description="Peptidase M16C associated" evidence="1">
    <location>
        <begin position="3"/>
        <end position="90"/>
    </location>
</feature>
<dbReference type="InterPro" id="IPR011249">
    <property type="entry name" value="Metalloenz_LuxS/M16"/>
</dbReference>
<dbReference type="Gene3D" id="3.30.830.10">
    <property type="entry name" value="Metalloenzyme, LuxS/M16 peptidase-like"/>
    <property type="match status" value="2"/>
</dbReference>
<dbReference type="GO" id="GO:0046872">
    <property type="term" value="F:metal ion binding"/>
    <property type="evidence" value="ECO:0007669"/>
    <property type="project" value="InterPro"/>
</dbReference>
<dbReference type="SUPFAM" id="SSF63411">
    <property type="entry name" value="LuxS/MPP-like metallohydrolase"/>
    <property type="match status" value="2"/>
</dbReference>
<dbReference type="Pfam" id="PF08367">
    <property type="entry name" value="M16C_assoc"/>
    <property type="match status" value="1"/>
</dbReference>
<dbReference type="Proteomes" id="UP000664859">
    <property type="component" value="Unassembled WGS sequence"/>
</dbReference>
<protein>
    <submittedName>
        <fullName evidence="3">Metalloenzyme, LuxS/M16 peptidase-like protein</fullName>
    </submittedName>
</protein>
<organism evidence="3 4">
    <name type="scientific">Tribonema minus</name>
    <dbReference type="NCBI Taxonomy" id="303371"/>
    <lineage>
        <taxon>Eukaryota</taxon>
        <taxon>Sar</taxon>
        <taxon>Stramenopiles</taxon>
        <taxon>Ochrophyta</taxon>
        <taxon>PX clade</taxon>
        <taxon>Xanthophyceae</taxon>
        <taxon>Tribonematales</taxon>
        <taxon>Tribonemataceae</taxon>
        <taxon>Tribonema</taxon>
    </lineage>
</organism>
<evidence type="ECO:0000259" key="2">
    <source>
        <dbReference type="Pfam" id="PF22516"/>
    </source>
</evidence>
<sequence length="361" mass="39204">MAYLLIRGQALAAQGRKLMDTMALVATKAHLDSQQRAMDLLSEQQTGLEQGIANSGNTVAAIRIQGRYSLQGYLDDLTYGVGAVTAIKRIIRDVKDDWPGVLKRLESIRKRVIVRANMIVNISGDKSTIAAATPSLRSFINKIPAGAKWTKGSSVWAKDVKLLPIRNEGFATETAVNYVGKGVALYDPGEHISGSVSVVSRYLNNPYLWDNVRIKTGAYGASTSLDRSTGIFSFTSYRDPNVLSTLETYDKAAAHLAGLTLPKKDLESFVIGTISGLDRPLAVGSQALLSLRRHLIGITDQHVQGFRDELLATTMEDFKSFGKRLKKFNSSAKAAVVASKIALTEANAELKGDDKFVITVI</sequence>
<comment type="caution">
    <text evidence="3">The sequence shown here is derived from an EMBL/GenBank/DDBJ whole genome shotgun (WGS) entry which is preliminary data.</text>
</comment>
<dbReference type="AlphaFoldDB" id="A0A835Z6U5"/>
<dbReference type="Pfam" id="PF22516">
    <property type="entry name" value="PreP_C"/>
    <property type="match status" value="1"/>
</dbReference>
<dbReference type="GO" id="GO:0016485">
    <property type="term" value="P:protein processing"/>
    <property type="evidence" value="ECO:0007669"/>
    <property type="project" value="TreeGrafter"/>
</dbReference>
<keyword evidence="4" id="KW-1185">Reference proteome</keyword>
<dbReference type="PANTHER" id="PTHR43016">
    <property type="entry name" value="PRESEQUENCE PROTEASE"/>
    <property type="match status" value="1"/>
</dbReference>
<dbReference type="PANTHER" id="PTHR43016:SF13">
    <property type="entry name" value="PRESEQUENCE PROTEASE, MITOCHONDRIAL"/>
    <property type="match status" value="1"/>
</dbReference>
<dbReference type="GO" id="GO:0004222">
    <property type="term" value="F:metalloendopeptidase activity"/>
    <property type="evidence" value="ECO:0007669"/>
    <property type="project" value="TreeGrafter"/>
</dbReference>
<evidence type="ECO:0000313" key="4">
    <source>
        <dbReference type="Proteomes" id="UP000664859"/>
    </source>
</evidence>
<dbReference type="InterPro" id="IPR055130">
    <property type="entry name" value="PreP_C"/>
</dbReference>
<name>A0A835Z6U5_9STRA</name>
<evidence type="ECO:0000259" key="1">
    <source>
        <dbReference type="Pfam" id="PF08367"/>
    </source>
</evidence>
<evidence type="ECO:0000313" key="3">
    <source>
        <dbReference type="EMBL" id="KAG5187801.1"/>
    </source>
</evidence>
<accession>A0A835Z6U5</accession>
<dbReference type="InterPro" id="IPR013578">
    <property type="entry name" value="Peptidase_M16C_assoc"/>
</dbReference>
<dbReference type="EMBL" id="JAFCMP010000082">
    <property type="protein sequence ID" value="KAG5187801.1"/>
    <property type="molecule type" value="Genomic_DNA"/>
</dbReference>